<keyword evidence="2" id="KW-1185">Reference proteome</keyword>
<dbReference type="AlphaFoldDB" id="A0A081K8Z5"/>
<reference evidence="1 2" key="1">
    <citation type="submission" date="2014-06" db="EMBL/GenBank/DDBJ databases">
        <title>Whole Genome Sequences of Three Symbiotic Endozoicomonas Bacteria.</title>
        <authorList>
            <person name="Neave M.J."/>
            <person name="Apprill A."/>
            <person name="Voolstra C.R."/>
        </authorList>
    </citation>
    <scope>NUCLEOTIDE SEQUENCE [LARGE SCALE GENOMIC DNA]</scope>
    <source>
        <strain evidence="1 2">DSM 22380</strain>
    </source>
</reference>
<name>A0A081K8Z5_9GAMM</name>
<evidence type="ECO:0000313" key="1">
    <source>
        <dbReference type="EMBL" id="KEI70621.1"/>
    </source>
</evidence>
<proteinExistence type="predicted"/>
<evidence type="ECO:0000313" key="2">
    <source>
        <dbReference type="Proteomes" id="UP000027997"/>
    </source>
</evidence>
<sequence length="81" mass="8610">MGRAGCTVLLFKLSLSWVYLSTPLIPPAINAPTFIAYIEIVLPKKSRVALTVASPLHTTLAASEAEKFEEASRVGGVEIGP</sequence>
<dbReference type="EMBL" id="JOJP01000001">
    <property type="protein sequence ID" value="KEI70621.1"/>
    <property type="molecule type" value="Genomic_DNA"/>
</dbReference>
<accession>A0A081K8Z5</accession>
<protein>
    <submittedName>
        <fullName evidence="1">Uncharacterized protein</fullName>
    </submittedName>
</protein>
<organism evidence="1 2">
    <name type="scientific">Endozoicomonas elysicola</name>
    <dbReference type="NCBI Taxonomy" id="305900"/>
    <lineage>
        <taxon>Bacteria</taxon>
        <taxon>Pseudomonadati</taxon>
        <taxon>Pseudomonadota</taxon>
        <taxon>Gammaproteobacteria</taxon>
        <taxon>Oceanospirillales</taxon>
        <taxon>Endozoicomonadaceae</taxon>
        <taxon>Endozoicomonas</taxon>
    </lineage>
</organism>
<dbReference type="Proteomes" id="UP000027997">
    <property type="component" value="Unassembled WGS sequence"/>
</dbReference>
<gene>
    <name evidence="1" type="ORF">GV64_07590</name>
</gene>
<comment type="caution">
    <text evidence="1">The sequence shown here is derived from an EMBL/GenBank/DDBJ whole genome shotgun (WGS) entry which is preliminary data.</text>
</comment>